<dbReference type="InterPro" id="IPR013783">
    <property type="entry name" value="Ig-like_fold"/>
</dbReference>
<evidence type="ECO:0000256" key="1">
    <source>
        <dbReference type="SAM" id="MobiDB-lite"/>
    </source>
</evidence>
<dbReference type="RefSeq" id="WP_303738388.1">
    <property type="nucleotide sequence ID" value="NZ_SUTK01000006.1"/>
</dbReference>
<keyword evidence="3" id="KW-0378">Hydrolase</keyword>
<organism evidence="3 4">
    <name type="scientific">Methanobrevibacter thaueri</name>
    <dbReference type="NCBI Taxonomy" id="190975"/>
    <lineage>
        <taxon>Archaea</taxon>
        <taxon>Methanobacteriati</taxon>
        <taxon>Methanobacteriota</taxon>
        <taxon>Methanomada group</taxon>
        <taxon>Methanobacteria</taxon>
        <taxon>Methanobacteriales</taxon>
        <taxon>Methanobacteriaceae</taxon>
        <taxon>Methanobrevibacter</taxon>
    </lineage>
</organism>
<proteinExistence type="predicted"/>
<sequence length="199" mass="22020">MDKKRILIILVVLIIVGIILIGNVYFMKDSHEKTNLTITSDDNLTNEDVLTLRLTNESNIGIANKTVNINLTDSNNNTKTINVTTDSKGNGNFTLNISAGNYTVNASFSGDEHYKTSYTLQNLTVVEEAIETGNYESSSVQSSNSQYDSSYSDDYEDDGIVYSTDPNSDKSVLDENGNIDQDKVDYYNQIAHEKYGPIG</sequence>
<feature type="region of interest" description="Disordered" evidence="1">
    <location>
        <begin position="134"/>
        <end position="180"/>
    </location>
</feature>
<dbReference type="EMBL" id="SUTK01000006">
    <property type="protein sequence ID" value="MBE6501274.1"/>
    <property type="molecule type" value="Genomic_DNA"/>
</dbReference>
<feature type="transmembrane region" description="Helical" evidence="2">
    <location>
        <begin position="6"/>
        <end position="26"/>
    </location>
</feature>
<keyword evidence="3" id="KW-0645">Protease</keyword>
<protein>
    <submittedName>
        <fullName evidence="3">Carboxypeptidase regulatory-like domain-containing protein</fullName>
    </submittedName>
</protein>
<feature type="compositionally biased region" description="Low complexity" evidence="1">
    <location>
        <begin position="134"/>
        <end position="150"/>
    </location>
</feature>
<evidence type="ECO:0000313" key="3">
    <source>
        <dbReference type="EMBL" id="MBE6501274.1"/>
    </source>
</evidence>
<accession>A0A8T3VDE1</accession>
<gene>
    <name evidence="3" type="ORF">E7Z79_02405</name>
</gene>
<keyword evidence="2" id="KW-1133">Transmembrane helix</keyword>
<dbReference type="Proteomes" id="UP000783037">
    <property type="component" value="Unassembled WGS sequence"/>
</dbReference>
<comment type="caution">
    <text evidence="3">The sequence shown here is derived from an EMBL/GenBank/DDBJ whole genome shotgun (WGS) entry which is preliminary data.</text>
</comment>
<evidence type="ECO:0000313" key="4">
    <source>
        <dbReference type="Proteomes" id="UP000783037"/>
    </source>
</evidence>
<keyword evidence="2" id="KW-0812">Transmembrane</keyword>
<name>A0A8T3VDE1_9EURY</name>
<keyword evidence="3" id="KW-0121">Carboxypeptidase</keyword>
<dbReference type="Gene3D" id="2.60.40.10">
    <property type="entry name" value="Immunoglobulins"/>
    <property type="match status" value="1"/>
</dbReference>
<keyword evidence="2" id="KW-0472">Membrane</keyword>
<dbReference type="AlphaFoldDB" id="A0A8T3VDE1"/>
<evidence type="ECO:0000256" key="2">
    <source>
        <dbReference type="SAM" id="Phobius"/>
    </source>
</evidence>
<reference evidence="3" key="1">
    <citation type="submission" date="2019-04" db="EMBL/GenBank/DDBJ databases">
        <title>Evolution of Biomass-Degrading Anaerobic Consortia Revealed by Metagenomics.</title>
        <authorList>
            <person name="Peng X."/>
        </authorList>
    </citation>
    <scope>NUCLEOTIDE SEQUENCE</scope>
    <source>
        <strain evidence="3">SIG18</strain>
    </source>
</reference>
<dbReference type="GO" id="GO:0004180">
    <property type="term" value="F:carboxypeptidase activity"/>
    <property type="evidence" value="ECO:0007669"/>
    <property type="project" value="UniProtKB-KW"/>
</dbReference>